<dbReference type="RefSeq" id="WP_215242225.1">
    <property type="nucleotide sequence ID" value="NZ_CAJRAF010000004.1"/>
</dbReference>
<feature type="region of interest" description="Disordered" evidence="1">
    <location>
        <begin position="22"/>
        <end position="43"/>
    </location>
</feature>
<evidence type="ECO:0000256" key="1">
    <source>
        <dbReference type="SAM" id="MobiDB-lite"/>
    </source>
</evidence>
<organism evidence="2 3">
    <name type="scientific">Dyadobacter helix</name>
    <dbReference type="NCBI Taxonomy" id="2822344"/>
    <lineage>
        <taxon>Bacteria</taxon>
        <taxon>Pseudomonadati</taxon>
        <taxon>Bacteroidota</taxon>
        <taxon>Cytophagia</taxon>
        <taxon>Cytophagales</taxon>
        <taxon>Spirosomataceae</taxon>
        <taxon>Dyadobacter</taxon>
    </lineage>
</organism>
<feature type="compositionally biased region" description="Basic and acidic residues" evidence="1">
    <location>
        <begin position="22"/>
        <end position="36"/>
    </location>
</feature>
<comment type="caution">
    <text evidence="2">The sequence shown here is derived from an EMBL/GenBank/DDBJ whole genome shotgun (WGS) entry which is preliminary data.</text>
</comment>
<dbReference type="AlphaFoldDB" id="A0A916JIN3"/>
<evidence type="ECO:0000313" key="2">
    <source>
        <dbReference type="EMBL" id="CAG5018059.1"/>
    </source>
</evidence>
<dbReference type="Proteomes" id="UP000680038">
    <property type="component" value="Unassembled WGS sequence"/>
</dbReference>
<evidence type="ECO:0008006" key="4">
    <source>
        <dbReference type="Google" id="ProtNLM"/>
    </source>
</evidence>
<evidence type="ECO:0000313" key="3">
    <source>
        <dbReference type="Proteomes" id="UP000680038"/>
    </source>
</evidence>
<reference evidence="2" key="1">
    <citation type="submission" date="2021-04" db="EMBL/GenBank/DDBJ databases">
        <authorList>
            <person name="Rodrigo-Torres L."/>
            <person name="Arahal R. D."/>
            <person name="Lucena T."/>
        </authorList>
    </citation>
    <scope>NUCLEOTIDE SEQUENCE</scope>
    <source>
        <strain evidence="2">CECT 9275</strain>
    </source>
</reference>
<protein>
    <recommendedName>
        <fullName evidence="4">Viral A-type inclusion protein</fullName>
    </recommendedName>
</protein>
<accession>A0A916JIN3</accession>
<gene>
    <name evidence="2" type="ORF">DYBT9275_05910</name>
</gene>
<proteinExistence type="predicted"/>
<keyword evidence="3" id="KW-1185">Reference proteome</keyword>
<name>A0A916JIN3_9BACT</name>
<dbReference type="EMBL" id="CAJRAF010000004">
    <property type="protein sequence ID" value="CAG5018059.1"/>
    <property type="molecule type" value="Genomic_DNA"/>
</dbReference>
<dbReference type="PROSITE" id="PS51257">
    <property type="entry name" value="PROKAR_LIPOPROTEIN"/>
    <property type="match status" value="1"/>
</dbReference>
<sequence>MKKYLIGLTLITLFIACQSEHKEEHSTHESHEDTSHAGHRNPQEQELMAIHDSIMPRMGEMMDLQQQLKSHIKMMDSLLTLKADPQYKSQMLQAQVLVGQLEAADKSMMDWMHQYKADTLEKLDVSMGEKYLAEQKSSIQAVRGQMRRSMAASENFVKKYIKQ</sequence>